<accession>A0A814WUE9</accession>
<dbReference type="Proteomes" id="UP000681722">
    <property type="component" value="Unassembled WGS sequence"/>
</dbReference>
<evidence type="ECO:0000313" key="4">
    <source>
        <dbReference type="EMBL" id="CAF3971332.1"/>
    </source>
</evidence>
<evidence type="ECO:0000313" key="2">
    <source>
        <dbReference type="EMBL" id="CAF1207153.1"/>
    </source>
</evidence>
<evidence type="ECO:0000313" key="1">
    <source>
        <dbReference type="EMBL" id="CAF0986266.1"/>
    </source>
</evidence>
<protein>
    <submittedName>
        <fullName evidence="2">Uncharacterized protein</fullName>
    </submittedName>
</protein>
<dbReference type="AlphaFoldDB" id="A0A814WUE9"/>
<gene>
    <name evidence="2" type="ORF">GPM918_LOCUS24022</name>
    <name evidence="1" type="ORF">OVA965_LOCUS13844</name>
    <name evidence="4" type="ORF">SRO942_LOCUS24019</name>
    <name evidence="3" type="ORF">TMI583_LOCUS13850</name>
</gene>
<dbReference type="Proteomes" id="UP000663829">
    <property type="component" value="Unassembled WGS sequence"/>
</dbReference>
<dbReference type="EMBL" id="CAJOBC010008804">
    <property type="protein sequence ID" value="CAF3971332.1"/>
    <property type="molecule type" value="Genomic_DNA"/>
</dbReference>
<dbReference type="EMBL" id="CAJOBA010005865">
    <property type="protein sequence ID" value="CAF3756626.1"/>
    <property type="molecule type" value="Genomic_DNA"/>
</dbReference>
<proteinExistence type="predicted"/>
<sequence length="98" mass="11344">MRVTSDGMEIVRKQKVDESVLIIRGKDRGRAAWHYILVPFHKLAHLREQPEGSNIDITQFGEVLTYKDENGVVHPCSGWGEDPPEKVQHWIVEFEESF</sequence>
<dbReference type="EMBL" id="CAJNOQ010008805">
    <property type="protein sequence ID" value="CAF1207153.1"/>
    <property type="molecule type" value="Genomic_DNA"/>
</dbReference>
<evidence type="ECO:0000313" key="3">
    <source>
        <dbReference type="EMBL" id="CAF3756626.1"/>
    </source>
</evidence>
<evidence type="ECO:0000313" key="5">
    <source>
        <dbReference type="Proteomes" id="UP000663829"/>
    </source>
</evidence>
<dbReference type="Proteomes" id="UP000682733">
    <property type="component" value="Unassembled WGS sequence"/>
</dbReference>
<keyword evidence="5" id="KW-1185">Reference proteome</keyword>
<reference evidence="2" key="1">
    <citation type="submission" date="2021-02" db="EMBL/GenBank/DDBJ databases">
        <authorList>
            <person name="Nowell W R."/>
        </authorList>
    </citation>
    <scope>NUCLEOTIDE SEQUENCE</scope>
</reference>
<name>A0A814WUE9_9BILA</name>
<dbReference type="EMBL" id="CAJNOK010005857">
    <property type="protein sequence ID" value="CAF0986266.1"/>
    <property type="molecule type" value="Genomic_DNA"/>
</dbReference>
<organism evidence="2 5">
    <name type="scientific">Didymodactylos carnosus</name>
    <dbReference type="NCBI Taxonomy" id="1234261"/>
    <lineage>
        <taxon>Eukaryota</taxon>
        <taxon>Metazoa</taxon>
        <taxon>Spiralia</taxon>
        <taxon>Gnathifera</taxon>
        <taxon>Rotifera</taxon>
        <taxon>Eurotatoria</taxon>
        <taxon>Bdelloidea</taxon>
        <taxon>Philodinida</taxon>
        <taxon>Philodinidae</taxon>
        <taxon>Didymodactylos</taxon>
    </lineage>
</organism>
<comment type="caution">
    <text evidence="2">The sequence shown here is derived from an EMBL/GenBank/DDBJ whole genome shotgun (WGS) entry which is preliminary data.</text>
</comment>
<dbReference type="Proteomes" id="UP000677228">
    <property type="component" value="Unassembled WGS sequence"/>
</dbReference>
<dbReference type="OrthoDB" id="10070144at2759"/>